<dbReference type="InterPro" id="IPR050357">
    <property type="entry name" value="Arrestin_domain-protein"/>
</dbReference>
<gene>
    <name evidence="3" type="ORF">THASP1DRAFT_13370</name>
</gene>
<dbReference type="InterPro" id="IPR014756">
    <property type="entry name" value="Ig_E-set"/>
</dbReference>
<reference evidence="4" key="1">
    <citation type="journal article" date="2018" name="Nat. Microbiol.">
        <title>Leveraging single-cell genomics to expand the fungal tree of life.</title>
        <authorList>
            <person name="Ahrendt S.R."/>
            <person name="Quandt C.A."/>
            <person name="Ciobanu D."/>
            <person name="Clum A."/>
            <person name="Salamov A."/>
            <person name="Andreopoulos B."/>
            <person name="Cheng J.F."/>
            <person name="Woyke T."/>
            <person name="Pelin A."/>
            <person name="Henrissat B."/>
            <person name="Reynolds N.K."/>
            <person name="Benny G.L."/>
            <person name="Smith M.E."/>
            <person name="James T.Y."/>
            <person name="Grigoriev I.V."/>
        </authorList>
    </citation>
    <scope>NUCLEOTIDE SEQUENCE [LARGE SCALE GENOMIC DNA]</scope>
    <source>
        <strain evidence="4">RSA 1356</strain>
    </source>
</reference>
<dbReference type="Pfam" id="PF02752">
    <property type="entry name" value="Arrestin_C"/>
    <property type="match status" value="1"/>
</dbReference>
<feature type="domain" description="Arrestin-like N-terminal" evidence="1">
    <location>
        <begin position="34"/>
        <end position="147"/>
    </location>
</feature>
<dbReference type="GO" id="GO:0031625">
    <property type="term" value="F:ubiquitin protein ligase binding"/>
    <property type="evidence" value="ECO:0007669"/>
    <property type="project" value="TreeGrafter"/>
</dbReference>
<dbReference type="PANTHER" id="PTHR11188">
    <property type="entry name" value="ARRESTIN DOMAIN CONTAINING PROTEIN"/>
    <property type="match status" value="1"/>
</dbReference>
<dbReference type="Gene3D" id="2.60.40.640">
    <property type="match status" value="1"/>
</dbReference>
<dbReference type="GO" id="GO:0070086">
    <property type="term" value="P:ubiquitin-dependent endocytosis"/>
    <property type="evidence" value="ECO:0007669"/>
    <property type="project" value="TreeGrafter"/>
</dbReference>
<dbReference type="GO" id="GO:0030674">
    <property type="term" value="F:protein-macromolecule adaptor activity"/>
    <property type="evidence" value="ECO:0007669"/>
    <property type="project" value="TreeGrafter"/>
</dbReference>
<feature type="domain" description="Arrestin C-terminal-like" evidence="2">
    <location>
        <begin position="170"/>
        <end position="230"/>
    </location>
</feature>
<evidence type="ECO:0000259" key="1">
    <source>
        <dbReference type="Pfam" id="PF00339"/>
    </source>
</evidence>
<dbReference type="AlphaFoldDB" id="A0A4P9XWP7"/>
<dbReference type="GO" id="GO:0005886">
    <property type="term" value="C:plasma membrane"/>
    <property type="evidence" value="ECO:0007669"/>
    <property type="project" value="TreeGrafter"/>
</dbReference>
<proteinExistence type="predicted"/>
<dbReference type="SUPFAM" id="SSF81296">
    <property type="entry name" value="E set domains"/>
    <property type="match status" value="1"/>
</dbReference>
<accession>A0A4P9XWP7</accession>
<dbReference type="PANTHER" id="PTHR11188:SF17">
    <property type="entry name" value="FI21816P1"/>
    <property type="match status" value="1"/>
</dbReference>
<dbReference type="InterPro" id="IPR011021">
    <property type="entry name" value="Arrestin-like_N"/>
</dbReference>
<dbReference type="Pfam" id="PF00339">
    <property type="entry name" value="Arrestin_N"/>
    <property type="match status" value="1"/>
</dbReference>
<organism evidence="3 4">
    <name type="scientific">Thamnocephalis sphaerospora</name>
    <dbReference type="NCBI Taxonomy" id="78915"/>
    <lineage>
        <taxon>Eukaryota</taxon>
        <taxon>Fungi</taxon>
        <taxon>Fungi incertae sedis</taxon>
        <taxon>Zoopagomycota</taxon>
        <taxon>Zoopagomycotina</taxon>
        <taxon>Zoopagomycetes</taxon>
        <taxon>Zoopagales</taxon>
        <taxon>Sigmoideomycetaceae</taxon>
        <taxon>Thamnocephalis</taxon>
    </lineage>
</organism>
<dbReference type="STRING" id="78915.A0A4P9XWP7"/>
<evidence type="ECO:0000259" key="2">
    <source>
        <dbReference type="Pfam" id="PF02752"/>
    </source>
</evidence>
<keyword evidence="4" id="KW-1185">Reference proteome</keyword>
<evidence type="ECO:0000313" key="3">
    <source>
        <dbReference type="EMBL" id="RKP10061.1"/>
    </source>
</evidence>
<dbReference type="InterPro" id="IPR014752">
    <property type="entry name" value="Arrestin-like_C"/>
</dbReference>
<evidence type="ECO:0000313" key="4">
    <source>
        <dbReference type="Proteomes" id="UP000271241"/>
    </source>
</evidence>
<dbReference type="OrthoDB" id="2333384at2759"/>
<protein>
    <submittedName>
        <fullName evidence="3">Uncharacterized protein</fullName>
    </submittedName>
</protein>
<name>A0A4P9XWP7_9FUNG</name>
<sequence length="233" mass="26372">MLLFPSPSINVRIELQEKSIVLRGSSTESPSAVLRGTVVVSVKEPVLVRTIHARFRGDMHVGWMKDTGSRSGLSKKRNIIYRPWVFLPPTRRVHTLEPGEYRYPFEEIIPGDAPETVCTKYGAVEYRIKAVVERPGLRLNHVQDCEVCVERHTNDNNSAWLEGSEVTENWEGRVKSTLTTAASAYCCGDTVPIQVNWEAECNQAKVSDMVCSLVEYVQYQPDSETTHKDQRCM</sequence>
<dbReference type="InterPro" id="IPR011022">
    <property type="entry name" value="Arrestin_C-like"/>
</dbReference>
<feature type="non-terminal residue" evidence="3">
    <location>
        <position position="233"/>
    </location>
</feature>
<dbReference type="GO" id="GO:0005829">
    <property type="term" value="C:cytosol"/>
    <property type="evidence" value="ECO:0007669"/>
    <property type="project" value="TreeGrafter"/>
</dbReference>
<dbReference type="Proteomes" id="UP000271241">
    <property type="component" value="Unassembled WGS sequence"/>
</dbReference>
<dbReference type="EMBL" id="KZ992472">
    <property type="protein sequence ID" value="RKP10061.1"/>
    <property type="molecule type" value="Genomic_DNA"/>
</dbReference>